<dbReference type="EMBL" id="CP036434">
    <property type="protein sequence ID" value="QDV07508.1"/>
    <property type="molecule type" value="Genomic_DNA"/>
</dbReference>
<protein>
    <submittedName>
        <fullName evidence="2">Amylo-alpha-1,6-glucosidase</fullName>
    </submittedName>
</protein>
<evidence type="ECO:0000313" key="2">
    <source>
        <dbReference type="EMBL" id="QDV07508.1"/>
    </source>
</evidence>
<dbReference type="SUPFAM" id="SSF48208">
    <property type="entry name" value="Six-hairpin glycosidases"/>
    <property type="match status" value="1"/>
</dbReference>
<dbReference type="Proteomes" id="UP000320390">
    <property type="component" value="Chromosome"/>
</dbReference>
<feature type="domain" description="Glycogen debranching enzyme C-terminal" evidence="1">
    <location>
        <begin position="422"/>
        <end position="588"/>
    </location>
</feature>
<dbReference type="RefSeq" id="WP_145198600.1">
    <property type="nucleotide sequence ID" value="NZ_CP036434.1"/>
</dbReference>
<evidence type="ECO:0000313" key="3">
    <source>
        <dbReference type="Proteomes" id="UP000320390"/>
    </source>
</evidence>
<evidence type="ECO:0000259" key="1">
    <source>
        <dbReference type="Pfam" id="PF06202"/>
    </source>
</evidence>
<dbReference type="GO" id="GO:0005975">
    <property type="term" value="P:carbohydrate metabolic process"/>
    <property type="evidence" value="ECO:0007669"/>
    <property type="project" value="InterPro"/>
</dbReference>
<proteinExistence type="predicted"/>
<sequence>MILSLLERLEQEGGARAWRPGGLGANLRSASATTGQPGRAPIRWYRSAATGSTGVPATTSGRVAAATTLRAERTDDGVFVASSSVTGGERIVWVGDLELECATRAAAEFLAPSFDFHADGLGLELTWKAARRAGKPGGGAPLAFRMRLTLPCRPIGELTFRNDDLDGEVWLSATRDGRMAARMRPYAALPELEIAPGSGELAFEPDPDWRLGVEVMESDGSLRVEDRFSPGVFLLQLPEGERAVRLSIRIVPVTEAQRATEDQRATEAERGQRGGALGSLMGQLRSDPGAAAAAAAAASVPVRAVPADDVRLAAMVLPGQLALGKATTSESESESALRELLIAAAEHVSGPRFDVALWAARAAFLIAPGPTRDVTSVTLPFLRGVVGRIERDHLATGCPGAAAAGLPRWCSPSDSFDARQIPIEYAALLHQSCQHAADLATFQGERDLTRRARSQARHLRRWFQRAYWLPRPDRAADLAFLDAESIGQGHDAHRGQKRGMAPETAAGTRVRALCLRPHMLLAASFEGAPLSRAQRRVIVRVTEARLLVPSLGIATLDCDDIEFHGHSGQNGAIWPFLIASFVEASLRAFGPDRGRHRMLAELVHSQALRTAPMAWAHSAGRSISPMPYLEFEPIHSHRHPMPIGPLHFELNAAEGARAMALLSGTLSACAIPPDYDVRAAETSLAFLRS</sequence>
<accession>A0A518ETU4</accession>
<dbReference type="InterPro" id="IPR032790">
    <property type="entry name" value="GDE_C"/>
</dbReference>
<dbReference type="InterPro" id="IPR012341">
    <property type="entry name" value="6hp_glycosidase-like_sf"/>
</dbReference>
<gene>
    <name evidence="2" type="ORF">Poly30_30340</name>
</gene>
<dbReference type="OrthoDB" id="9761875at2"/>
<keyword evidence="3" id="KW-1185">Reference proteome</keyword>
<dbReference type="InterPro" id="IPR008928">
    <property type="entry name" value="6-hairpin_glycosidase_sf"/>
</dbReference>
<name>A0A518ETU4_9BACT</name>
<dbReference type="AlphaFoldDB" id="A0A518ETU4"/>
<dbReference type="Gene3D" id="1.50.10.10">
    <property type="match status" value="1"/>
</dbReference>
<dbReference type="Pfam" id="PF06202">
    <property type="entry name" value="GDE_C"/>
    <property type="match status" value="1"/>
</dbReference>
<organism evidence="2 3">
    <name type="scientific">Saltatorellus ferox</name>
    <dbReference type="NCBI Taxonomy" id="2528018"/>
    <lineage>
        <taxon>Bacteria</taxon>
        <taxon>Pseudomonadati</taxon>
        <taxon>Planctomycetota</taxon>
        <taxon>Planctomycetia</taxon>
        <taxon>Planctomycetia incertae sedis</taxon>
        <taxon>Saltatorellus</taxon>
    </lineage>
</organism>
<reference evidence="2 3" key="1">
    <citation type="submission" date="2019-02" db="EMBL/GenBank/DDBJ databases">
        <title>Deep-cultivation of Planctomycetes and their phenomic and genomic characterization uncovers novel biology.</title>
        <authorList>
            <person name="Wiegand S."/>
            <person name="Jogler M."/>
            <person name="Boedeker C."/>
            <person name="Pinto D."/>
            <person name="Vollmers J."/>
            <person name="Rivas-Marin E."/>
            <person name="Kohn T."/>
            <person name="Peeters S.H."/>
            <person name="Heuer A."/>
            <person name="Rast P."/>
            <person name="Oberbeckmann S."/>
            <person name="Bunk B."/>
            <person name="Jeske O."/>
            <person name="Meyerdierks A."/>
            <person name="Storesund J.E."/>
            <person name="Kallscheuer N."/>
            <person name="Luecker S."/>
            <person name="Lage O.M."/>
            <person name="Pohl T."/>
            <person name="Merkel B.J."/>
            <person name="Hornburger P."/>
            <person name="Mueller R.-W."/>
            <person name="Bruemmer F."/>
            <person name="Labrenz M."/>
            <person name="Spormann A.M."/>
            <person name="Op den Camp H."/>
            <person name="Overmann J."/>
            <person name="Amann R."/>
            <person name="Jetten M.S.M."/>
            <person name="Mascher T."/>
            <person name="Medema M.H."/>
            <person name="Devos D.P."/>
            <person name="Kaster A.-K."/>
            <person name="Ovreas L."/>
            <person name="Rohde M."/>
            <person name="Galperin M.Y."/>
            <person name="Jogler C."/>
        </authorList>
    </citation>
    <scope>NUCLEOTIDE SEQUENCE [LARGE SCALE GENOMIC DNA]</scope>
    <source>
        <strain evidence="2 3">Poly30</strain>
    </source>
</reference>